<dbReference type="PANTHER" id="PTHR39428:SF1">
    <property type="entry name" value="F420H(2)-DEPENDENT QUINONE REDUCTASE RV1261C"/>
    <property type="match status" value="1"/>
</dbReference>
<keyword evidence="4" id="KW-1185">Reference proteome</keyword>
<dbReference type="Gene3D" id="2.30.110.10">
    <property type="entry name" value="Electron Transport, Fmn-binding Protein, Chain A"/>
    <property type="match status" value="1"/>
</dbReference>
<comment type="similarity">
    <text evidence="1">Belongs to the F420H(2)-dependent quinone reductase family.</text>
</comment>
<dbReference type="Pfam" id="PF04075">
    <property type="entry name" value="F420H2_quin_red"/>
    <property type="match status" value="1"/>
</dbReference>
<dbReference type="InterPro" id="IPR012349">
    <property type="entry name" value="Split_barrel_FMN-bd"/>
</dbReference>
<name>A0ABT3CKM7_9MYCO</name>
<sequence length="145" mass="16149">MSALRKVAFKLLSVHDAIYQRSGGWIGHRIPFAPPNLLLHSIGAKTGKARTNTLTYAQDAGNYLIVASNAGAKRYPGWYHNLKAHPDVEINVGPTRIAVTAQIVLPDDADYARLWAITNKNNSNRYDSYQERTDRPIAVIVLKPR</sequence>
<proteinExistence type="inferred from homology"/>
<evidence type="ECO:0000313" key="3">
    <source>
        <dbReference type="EMBL" id="MCV7229801.1"/>
    </source>
</evidence>
<protein>
    <submittedName>
        <fullName evidence="3">Nitroreductase family deazaflavin-dependent oxidoreductase</fullName>
    </submittedName>
</protein>
<dbReference type="PANTHER" id="PTHR39428">
    <property type="entry name" value="F420H(2)-DEPENDENT QUINONE REDUCTASE RV1261C"/>
    <property type="match status" value="1"/>
</dbReference>
<gene>
    <name evidence="3" type="ORF">H7J73_27715</name>
</gene>
<evidence type="ECO:0000256" key="2">
    <source>
        <dbReference type="ARBA" id="ARBA00049106"/>
    </source>
</evidence>
<organism evidence="3 4">
    <name type="scientific">Mycolicibacterium komossense</name>
    <dbReference type="NCBI Taxonomy" id="1779"/>
    <lineage>
        <taxon>Bacteria</taxon>
        <taxon>Bacillati</taxon>
        <taxon>Actinomycetota</taxon>
        <taxon>Actinomycetes</taxon>
        <taxon>Mycobacteriales</taxon>
        <taxon>Mycobacteriaceae</taxon>
        <taxon>Mycolicibacterium</taxon>
    </lineage>
</organism>
<dbReference type="RefSeq" id="WP_264071071.1">
    <property type="nucleotide sequence ID" value="NZ_JACKTY010000047.1"/>
</dbReference>
<evidence type="ECO:0000256" key="1">
    <source>
        <dbReference type="ARBA" id="ARBA00008710"/>
    </source>
</evidence>
<accession>A0ABT3CKM7</accession>
<dbReference type="NCBIfam" id="TIGR00026">
    <property type="entry name" value="hi_GC_TIGR00026"/>
    <property type="match status" value="1"/>
</dbReference>
<dbReference type="Proteomes" id="UP001526201">
    <property type="component" value="Unassembled WGS sequence"/>
</dbReference>
<evidence type="ECO:0000313" key="4">
    <source>
        <dbReference type="Proteomes" id="UP001526201"/>
    </source>
</evidence>
<dbReference type="EMBL" id="JACKTY010000047">
    <property type="protein sequence ID" value="MCV7229801.1"/>
    <property type="molecule type" value="Genomic_DNA"/>
</dbReference>
<reference evidence="3 4" key="1">
    <citation type="journal article" date="2022" name="BMC Genomics">
        <title>Comparative genome analysis of mycobacteria focusing on tRNA and non-coding RNA.</title>
        <authorList>
            <person name="Behra P.R.K."/>
            <person name="Pettersson B.M.F."/>
            <person name="Ramesh M."/>
            <person name="Das S."/>
            <person name="Dasgupta S."/>
            <person name="Kirsebom L.A."/>
        </authorList>
    </citation>
    <scope>NUCLEOTIDE SEQUENCE [LARGE SCALE GENOMIC DNA]</scope>
    <source>
        <strain evidence="3 4">DSM 44078</strain>
    </source>
</reference>
<comment type="caution">
    <text evidence="3">The sequence shown here is derived from an EMBL/GenBank/DDBJ whole genome shotgun (WGS) entry which is preliminary data.</text>
</comment>
<comment type="catalytic activity">
    <reaction evidence="2">
        <text>oxidized coenzyme F420-(gamma-L-Glu)(n) + a quinol + H(+) = reduced coenzyme F420-(gamma-L-Glu)(n) + a quinone</text>
        <dbReference type="Rhea" id="RHEA:39663"/>
        <dbReference type="Rhea" id="RHEA-COMP:12939"/>
        <dbReference type="Rhea" id="RHEA-COMP:14378"/>
        <dbReference type="ChEBI" id="CHEBI:15378"/>
        <dbReference type="ChEBI" id="CHEBI:24646"/>
        <dbReference type="ChEBI" id="CHEBI:132124"/>
        <dbReference type="ChEBI" id="CHEBI:133980"/>
        <dbReference type="ChEBI" id="CHEBI:139511"/>
    </reaction>
</comment>
<dbReference type="InterPro" id="IPR004378">
    <property type="entry name" value="F420H2_quin_Rdtase"/>
</dbReference>